<proteinExistence type="predicted"/>
<dbReference type="RefSeq" id="WP_141778990.1">
    <property type="nucleotide sequence ID" value="NZ_VFOV01000001.1"/>
</dbReference>
<dbReference type="OrthoDB" id="3775430at2"/>
<keyword evidence="2" id="KW-0472">Membrane</keyword>
<keyword evidence="4" id="KW-1185">Reference proteome</keyword>
<comment type="caution">
    <text evidence="3">The sequence shown here is derived from an EMBL/GenBank/DDBJ whole genome shotgun (WGS) entry which is preliminary data.</text>
</comment>
<dbReference type="Proteomes" id="UP000320209">
    <property type="component" value="Unassembled WGS sequence"/>
</dbReference>
<feature type="transmembrane region" description="Helical" evidence="2">
    <location>
        <begin position="96"/>
        <end position="121"/>
    </location>
</feature>
<keyword evidence="2" id="KW-1133">Transmembrane helix</keyword>
<evidence type="ECO:0000313" key="3">
    <source>
        <dbReference type="EMBL" id="TQL66826.1"/>
    </source>
</evidence>
<protein>
    <submittedName>
        <fullName evidence="3">Uncharacterized protein</fullName>
    </submittedName>
</protein>
<reference evidence="3 4" key="1">
    <citation type="submission" date="2019-06" db="EMBL/GenBank/DDBJ databases">
        <title>Sequencing the genomes of 1000 actinobacteria strains.</title>
        <authorList>
            <person name="Klenk H.-P."/>
        </authorList>
    </citation>
    <scope>NUCLEOTIDE SEQUENCE [LARGE SCALE GENOMIC DNA]</scope>
    <source>
        <strain evidence="3 4">DSM 25218</strain>
    </source>
</reference>
<evidence type="ECO:0000313" key="4">
    <source>
        <dbReference type="Proteomes" id="UP000320209"/>
    </source>
</evidence>
<feature type="transmembrane region" description="Helical" evidence="2">
    <location>
        <begin position="170"/>
        <end position="202"/>
    </location>
</feature>
<keyword evidence="2" id="KW-0812">Transmembrane</keyword>
<accession>A0A543A2Y7</accession>
<dbReference type="AlphaFoldDB" id="A0A543A2Y7"/>
<evidence type="ECO:0000256" key="1">
    <source>
        <dbReference type="SAM" id="MobiDB-lite"/>
    </source>
</evidence>
<feature type="region of interest" description="Disordered" evidence="1">
    <location>
        <begin position="1"/>
        <end position="70"/>
    </location>
</feature>
<dbReference type="SUPFAM" id="SSF81995">
    <property type="entry name" value="beta-sandwich domain of Sec23/24"/>
    <property type="match status" value="1"/>
</dbReference>
<sequence>MSDQYGSFDNPYGGKPPFEGQEPPVQQPVPPPPPTPYAPNQPQGWGQVPPGYGQAPPGYGQVPPGYAQPQPGYGQPPAYLPYYPPKQVDPDARPGTVTAAAVMTIVGAVISLLISLFMVPAGIADYNDPSSSDKGVTLTMVIWFVVCGVLSLAAIPLGIIVLFRSKVARILLTVIGSIAALLSIFVVLYPALIITALVMLYAGRAGAWFARRAPGDPWQQPVVAPPGTTPPTHQRY</sequence>
<gene>
    <name evidence="3" type="ORF">FB381_0692</name>
</gene>
<evidence type="ECO:0000256" key="2">
    <source>
        <dbReference type="SAM" id="Phobius"/>
    </source>
</evidence>
<dbReference type="EMBL" id="VFOV01000001">
    <property type="protein sequence ID" value="TQL66826.1"/>
    <property type="molecule type" value="Genomic_DNA"/>
</dbReference>
<feature type="compositionally biased region" description="Low complexity" evidence="1">
    <location>
        <begin position="40"/>
        <end position="70"/>
    </location>
</feature>
<name>A0A543A2Y7_9ACTN</name>
<organism evidence="3 4">
    <name type="scientific">Nocardioides albertanoniae</name>
    <dbReference type="NCBI Taxonomy" id="1175486"/>
    <lineage>
        <taxon>Bacteria</taxon>
        <taxon>Bacillati</taxon>
        <taxon>Actinomycetota</taxon>
        <taxon>Actinomycetes</taxon>
        <taxon>Propionibacteriales</taxon>
        <taxon>Nocardioidaceae</taxon>
        <taxon>Nocardioides</taxon>
    </lineage>
</organism>
<feature type="compositionally biased region" description="Pro residues" evidence="1">
    <location>
        <begin position="25"/>
        <end position="39"/>
    </location>
</feature>
<feature type="transmembrane region" description="Helical" evidence="2">
    <location>
        <begin position="141"/>
        <end position="163"/>
    </location>
</feature>